<dbReference type="PANTHER" id="PTHR11802">
    <property type="entry name" value="SERINE PROTEASE FAMILY S10 SERINE CARBOXYPEPTIDASE"/>
    <property type="match status" value="1"/>
</dbReference>
<evidence type="ECO:0000256" key="5">
    <source>
        <dbReference type="ARBA" id="ARBA00022801"/>
    </source>
</evidence>
<dbReference type="GO" id="GO:0006508">
    <property type="term" value="P:proteolysis"/>
    <property type="evidence" value="ECO:0007669"/>
    <property type="project" value="UniProtKB-KW"/>
</dbReference>
<dbReference type="Proteomes" id="UP000242146">
    <property type="component" value="Unassembled WGS sequence"/>
</dbReference>
<dbReference type="PRINTS" id="PR00724">
    <property type="entry name" value="CRBOXYPTASEC"/>
</dbReference>
<dbReference type="Gene3D" id="3.40.50.1820">
    <property type="entry name" value="alpha/beta hydrolase"/>
    <property type="match status" value="1"/>
</dbReference>
<reference evidence="7 8" key="1">
    <citation type="submission" date="2016-07" db="EMBL/GenBank/DDBJ databases">
        <title>Pervasive Adenine N6-methylation of Active Genes in Fungi.</title>
        <authorList>
            <consortium name="DOE Joint Genome Institute"/>
            <person name="Mondo S.J."/>
            <person name="Dannebaum R.O."/>
            <person name="Kuo R.C."/>
            <person name="Labutti K."/>
            <person name="Haridas S."/>
            <person name="Kuo A."/>
            <person name="Salamov A."/>
            <person name="Ahrendt S.R."/>
            <person name="Lipzen A."/>
            <person name="Sullivan W."/>
            <person name="Andreopoulos W.B."/>
            <person name="Clum A."/>
            <person name="Lindquist E."/>
            <person name="Daum C."/>
            <person name="Ramamoorthy G.K."/>
            <person name="Gryganskyi A."/>
            <person name="Culley D."/>
            <person name="Magnuson J.K."/>
            <person name="James T.Y."/>
            <person name="O'Malley M.A."/>
            <person name="Stajich J.E."/>
            <person name="Spatafora J.W."/>
            <person name="Visel A."/>
            <person name="Grigoriev I.V."/>
        </authorList>
    </citation>
    <scope>NUCLEOTIDE SEQUENCE [LARGE SCALE GENOMIC DNA]</scope>
    <source>
        <strain evidence="7 8">NRRL 3301</strain>
    </source>
</reference>
<protein>
    <recommendedName>
        <fullName evidence="2">carboxypeptidase C</fullName>
        <ecNumber evidence="2">3.4.16.5</ecNumber>
    </recommendedName>
</protein>
<dbReference type="STRING" id="101127.A0A1X2GKW7"/>
<dbReference type="EC" id="3.4.16.5" evidence="2"/>
<evidence type="ECO:0000313" key="7">
    <source>
        <dbReference type="EMBL" id="ORX56174.1"/>
    </source>
</evidence>
<dbReference type="GO" id="GO:0004185">
    <property type="term" value="F:serine-type carboxypeptidase activity"/>
    <property type="evidence" value="ECO:0007669"/>
    <property type="project" value="UniProtKB-EC"/>
</dbReference>
<evidence type="ECO:0000256" key="1">
    <source>
        <dbReference type="ARBA" id="ARBA00009431"/>
    </source>
</evidence>
<keyword evidence="5 7" id="KW-0378">Hydrolase</keyword>
<dbReference type="InterPro" id="IPR001563">
    <property type="entry name" value="Peptidase_S10"/>
</dbReference>
<keyword evidence="3" id="KW-0121">Carboxypeptidase</keyword>
<evidence type="ECO:0000256" key="6">
    <source>
        <dbReference type="ARBA" id="ARBA00023180"/>
    </source>
</evidence>
<dbReference type="Pfam" id="PF00450">
    <property type="entry name" value="Peptidase_S10"/>
    <property type="match status" value="1"/>
</dbReference>
<dbReference type="OrthoDB" id="443318at2759"/>
<evidence type="ECO:0000256" key="4">
    <source>
        <dbReference type="ARBA" id="ARBA00022670"/>
    </source>
</evidence>
<comment type="similarity">
    <text evidence="1">Belongs to the peptidase S10 family.</text>
</comment>
<dbReference type="Gene3D" id="1.10.287.410">
    <property type="match status" value="1"/>
</dbReference>
<keyword evidence="8" id="KW-1185">Reference proteome</keyword>
<dbReference type="SUPFAM" id="SSF53474">
    <property type="entry name" value="alpha/beta-Hydrolases"/>
    <property type="match status" value="1"/>
</dbReference>
<dbReference type="EMBL" id="MCGT01000010">
    <property type="protein sequence ID" value="ORX56174.1"/>
    <property type="molecule type" value="Genomic_DNA"/>
</dbReference>
<accession>A0A1X2GKW7</accession>
<proteinExistence type="inferred from homology"/>
<dbReference type="InterPro" id="IPR029058">
    <property type="entry name" value="AB_hydrolase_fold"/>
</dbReference>
<evidence type="ECO:0000256" key="3">
    <source>
        <dbReference type="ARBA" id="ARBA00022645"/>
    </source>
</evidence>
<sequence>KKYSGYITVAPNTYYFYWFFESRRDPVNDPVTVFISGGPGCTTVGYTTAGLGTCHLKSDNETVVTELSWNNVSNLLLIDQPTGAGFSYGGTRLTSTDAGAPLFYNALQGFLKKYPQYQKNDMRFEGQSYGGHFAPSYANYVVQRNLNLPAGNVHINLCTLAISNGLTRTTYQWYDMRISPCTYVQNGPLLSPADCKTLRESIATCVTMNKKCEQTGTNADCVAALSYCNVHIRTPSQKARGNSNETIHNNGNVVEYYNRPEIQRALGVAPMKYVSCTSSILGDYGTTGDYVRDYAKYVANVLNHGVKVLNGLFTFPFPSWYGVHAWTEALDFNGQADYRAQPLLPWHLDGVEVGQFKSGGNLTFIRVYEAGHGTFQDQPQVAFSLFNTTLNCTNPPT</sequence>
<dbReference type="AlphaFoldDB" id="A0A1X2GKW7"/>
<feature type="non-terminal residue" evidence="7">
    <location>
        <position position="1"/>
    </location>
</feature>
<comment type="caution">
    <text evidence="7">The sequence shown here is derived from an EMBL/GenBank/DDBJ whole genome shotgun (WGS) entry which is preliminary data.</text>
</comment>
<evidence type="ECO:0000256" key="2">
    <source>
        <dbReference type="ARBA" id="ARBA00012446"/>
    </source>
</evidence>
<dbReference type="PANTHER" id="PTHR11802:SF113">
    <property type="entry name" value="SERINE CARBOXYPEPTIDASE CTSA-4.1"/>
    <property type="match status" value="1"/>
</dbReference>
<name>A0A1X2GKW7_9FUNG</name>
<keyword evidence="4" id="KW-0645">Protease</keyword>
<keyword evidence="6" id="KW-0325">Glycoprotein</keyword>
<organism evidence="7 8">
    <name type="scientific">Hesseltinella vesiculosa</name>
    <dbReference type="NCBI Taxonomy" id="101127"/>
    <lineage>
        <taxon>Eukaryota</taxon>
        <taxon>Fungi</taxon>
        <taxon>Fungi incertae sedis</taxon>
        <taxon>Mucoromycota</taxon>
        <taxon>Mucoromycotina</taxon>
        <taxon>Mucoromycetes</taxon>
        <taxon>Mucorales</taxon>
        <taxon>Cunninghamellaceae</taxon>
        <taxon>Hesseltinella</taxon>
    </lineage>
</organism>
<gene>
    <name evidence="7" type="ORF">DM01DRAFT_1285624</name>
</gene>
<evidence type="ECO:0000313" key="8">
    <source>
        <dbReference type="Proteomes" id="UP000242146"/>
    </source>
</evidence>
<dbReference type="GO" id="GO:0000324">
    <property type="term" value="C:fungal-type vacuole"/>
    <property type="evidence" value="ECO:0007669"/>
    <property type="project" value="TreeGrafter"/>
</dbReference>